<evidence type="ECO:0008006" key="6">
    <source>
        <dbReference type="Google" id="ProtNLM"/>
    </source>
</evidence>
<feature type="signal peptide" evidence="3">
    <location>
        <begin position="1"/>
        <end position="21"/>
    </location>
</feature>
<feature type="compositionally biased region" description="Polar residues" evidence="1">
    <location>
        <begin position="81"/>
        <end position="99"/>
    </location>
</feature>
<feature type="compositionally biased region" description="Polar residues" evidence="1">
    <location>
        <begin position="30"/>
        <end position="45"/>
    </location>
</feature>
<sequence length="891" mass="99855">MHHLLDLVRFLLVINLLCVTAVNHEAGNEADTSNSKNSRTNQLPQKNADLLDAPQPPSDTDKSQNEAFKNFEPFESPEKPSLNNESPEKPSLNNQNSPGAPTKAKEAAFTDILFTGDVDKAKLKDSYVVPMAIKLKDDCDSGVTFLFKDTITKDMAEHFEAKCDAANKKQIQMKLIKNFADNVLSKLGLITLILRAEDKDNNNKLLSETVVWMKVFTKPSKDEKLTFEKSKYEIESLYEYVGVVEQFKATMVNDLNAIIKYSIISIDSGIKDTVTIDTYTGAFQVKKSLQPGQYSIKIQAETADEKYKDSADVVLSIKYTTVCNTKDLSFVHSLLVVTIPQGKVVQDVVKLDKQQDGCVYNMVSQKPAEGYFDLNVKTGSLSLKKEVFRSDQIFGNKNSEPKFVLDLEIRCNAKKSTSKPKRSATGPQNQNQKNDEKAQIDDSSSIMNNPKKLIVDVLIDDEGPLVFPEAEVFFGYPQSYDFIEDILPSSIFTVQVDRKNLKNDADIRYEIEEKSDCLFTIHPTSGKLYPQIYATDSRNLKFTVIARRMDKDKVIAEAKTEVTVFFLTLKQIVQIDLTEEDFANIDSPLQSLKVESNIILRELSHAVLPQKPLNVKEAQRNDPKAVKHLIRVYSYGFDTKQHAIVDGDVILEKLKSSPNIVDIDVIQVDSSKIAKKSARRFWPSGLFICIVVILLIFGAFGSYLLYAKNKTPLPFGRMRSGHHDHTSTTPLEDDMEGPSRTRWISSAMTNPFSKFNNTSANARPPYNDFRTRNVAFSFHTADATLDSTNTYSDLPNTQLGNLSSFKPEVLNERDTPLNVINLQSEPTYGTLTSTEPRVDPNSTAVQNTNVPILPVIMLPPVAIDRNRRNRRVSTETRGDNVNGAGISSKTE</sequence>
<comment type="caution">
    <text evidence="4">The sequence shown here is derived from an EMBL/GenBank/DDBJ whole genome shotgun (WGS) entry which is preliminary data.</text>
</comment>
<gene>
    <name evidence="4" type="ORF">V9T40_005562</name>
</gene>
<dbReference type="AlphaFoldDB" id="A0AAN9TUE9"/>
<keyword evidence="5" id="KW-1185">Reference proteome</keyword>
<accession>A0AAN9TUE9</accession>
<keyword evidence="2" id="KW-0472">Membrane</keyword>
<feature type="region of interest" description="Disordered" evidence="1">
    <location>
        <begin position="27"/>
        <end position="104"/>
    </location>
</feature>
<evidence type="ECO:0000313" key="5">
    <source>
        <dbReference type="Proteomes" id="UP001367676"/>
    </source>
</evidence>
<feature type="region of interest" description="Disordered" evidence="1">
    <location>
        <begin position="867"/>
        <end position="891"/>
    </location>
</feature>
<organism evidence="4 5">
    <name type="scientific">Parthenolecanium corni</name>
    <dbReference type="NCBI Taxonomy" id="536013"/>
    <lineage>
        <taxon>Eukaryota</taxon>
        <taxon>Metazoa</taxon>
        <taxon>Ecdysozoa</taxon>
        <taxon>Arthropoda</taxon>
        <taxon>Hexapoda</taxon>
        <taxon>Insecta</taxon>
        <taxon>Pterygota</taxon>
        <taxon>Neoptera</taxon>
        <taxon>Paraneoptera</taxon>
        <taxon>Hemiptera</taxon>
        <taxon>Sternorrhyncha</taxon>
        <taxon>Coccoidea</taxon>
        <taxon>Coccidae</taxon>
        <taxon>Parthenolecanium</taxon>
    </lineage>
</organism>
<evidence type="ECO:0000256" key="3">
    <source>
        <dbReference type="SAM" id="SignalP"/>
    </source>
</evidence>
<reference evidence="4 5" key="1">
    <citation type="submission" date="2024-03" db="EMBL/GenBank/DDBJ databases">
        <title>Adaptation during the transition from Ophiocordyceps entomopathogen to insect associate is accompanied by gene loss and intensified selection.</title>
        <authorList>
            <person name="Ward C.M."/>
            <person name="Onetto C.A."/>
            <person name="Borneman A.R."/>
        </authorList>
    </citation>
    <scope>NUCLEOTIDE SEQUENCE [LARGE SCALE GENOMIC DNA]</scope>
    <source>
        <strain evidence="4">AWRI1</strain>
        <tissue evidence="4">Single Adult Female</tissue>
    </source>
</reference>
<keyword evidence="2" id="KW-1133">Transmembrane helix</keyword>
<evidence type="ECO:0000256" key="2">
    <source>
        <dbReference type="SAM" id="Phobius"/>
    </source>
</evidence>
<keyword evidence="3" id="KW-0732">Signal</keyword>
<feature type="chain" id="PRO_5042932109" description="Cadherin domain-containing protein" evidence="3">
    <location>
        <begin position="22"/>
        <end position="891"/>
    </location>
</feature>
<feature type="region of interest" description="Disordered" evidence="1">
    <location>
        <begin position="415"/>
        <end position="443"/>
    </location>
</feature>
<evidence type="ECO:0000256" key="1">
    <source>
        <dbReference type="SAM" id="MobiDB-lite"/>
    </source>
</evidence>
<protein>
    <recommendedName>
        <fullName evidence="6">Cadherin domain-containing protein</fullName>
    </recommendedName>
</protein>
<proteinExistence type="predicted"/>
<dbReference type="EMBL" id="JBBCAQ010000003">
    <property type="protein sequence ID" value="KAK7604376.1"/>
    <property type="molecule type" value="Genomic_DNA"/>
</dbReference>
<evidence type="ECO:0000313" key="4">
    <source>
        <dbReference type="EMBL" id="KAK7604376.1"/>
    </source>
</evidence>
<keyword evidence="2" id="KW-0812">Transmembrane</keyword>
<feature type="region of interest" description="Disordered" evidence="1">
    <location>
        <begin position="718"/>
        <end position="739"/>
    </location>
</feature>
<dbReference type="Proteomes" id="UP001367676">
    <property type="component" value="Unassembled WGS sequence"/>
</dbReference>
<feature type="transmembrane region" description="Helical" evidence="2">
    <location>
        <begin position="681"/>
        <end position="706"/>
    </location>
</feature>
<name>A0AAN9TUE9_9HEMI</name>